<proteinExistence type="predicted"/>
<dbReference type="AlphaFoldDB" id="Q0W301"/>
<protein>
    <recommendedName>
        <fullName evidence="3">H/ACA RNA-protein complex protein Gar1</fullName>
    </recommendedName>
</protein>
<dbReference type="OrthoDB" id="60264at2157"/>
<reference evidence="1 2" key="1">
    <citation type="journal article" date="2006" name="Science">
        <title>Genome of rice cluster I archaea -- the key methane producers in the rice rhizosphere.</title>
        <authorList>
            <person name="Erkel C."/>
            <person name="Kube M."/>
            <person name="Reinhardt R."/>
            <person name="Liesack W."/>
        </authorList>
    </citation>
    <scope>NUCLEOTIDE SEQUENCE [LARGE SCALE GENOMIC DNA]</scope>
    <source>
        <strain evidence="2">DSM 22066 / NBRC 105507 / MRE50</strain>
    </source>
</reference>
<dbReference type="NCBIfam" id="NF009634">
    <property type="entry name" value="PRK13149.2-5"/>
    <property type="match status" value="1"/>
</dbReference>
<dbReference type="STRING" id="351160.RCIX2110"/>
<dbReference type="Proteomes" id="UP000000663">
    <property type="component" value="Chromosome"/>
</dbReference>
<dbReference type="RefSeq" id="WP_012035333.1">
    <property type="nucleotide sequence ID" value="NC_009464.1"/>
</dbReference>
<dbReference type="Gene3D" id="2.40.10.230">
    <property type="entry name" value="Probable tRNA pseudouridine synthase domain"/>
    <property type="match status" value="1"/>
</dbReference>
<dbReference type="Pfam" id="PF04410">
    <property type="entry name" value="Gar1"/>
    <property type="match status" value="1"/>
</dbReference>
<evidence type="ECO:0000313" key="2">
    <source>
        <dbReference type="Proteomes" id="UP000000663"/>
    </source>
</evidence>
<dbReference type="GO" id="GO:0001522">
    <property type="term" value="P:pseudouridine synthesis"/>
    <property type="evidence" value="ECO:0007669"/>
    <property type="project" value="InterPro"/>
</dbReference>
<dbReference type="eggNOG" id="arCOG02466">
    <property type="taxonomic scope" value="Archaea"/>
</dbReference>
<sequence>MKRLGRVLHLSPHGHLIIRLEETSLPKMNAKVVTKKMDRVGTVYDIFGPEKAPYVSVKVDRKLPKASVQALVNERVFVA</sequence>
<dbReference type="InterPro" id="IPR007504">
    <property type="entry name" value="H/ACA_rnp_Gar1/Naf1"/>
</dbReference>
<accession>Q0W301</accession>
<dbReference type="KEGG" id="rci:RCIX2110"/>
<evidence type="ECO:0008006" key="3">
    <source>
        <dbReference type="Google" id="ProtNLM"/>
    </source>
</evidence>
<dbReference type="SUPFAM" id="SSF50447">
    <property type="entry name" value="Translation proteins"/>
    <property type="match status" value="1"/>
</dbReference>
<dbReference type="GeneID" id="5143073"/>
<dbReference type="GO" id="GO:0042254">
    <property type="term" value="P:ribosome biogenesis"/>
    <property type="evidence" value="ECO:0007669"/>
    <property type="project" value="InterPro"/>
</dbReference>
<dbReference type="EMBL" id="AM114193">
    <property type="protein sequence ID" value="CAJ37242.1"/>
    <property type="molecule type" value="Genomic_DNA"/>
</dbReference>
<keyword evidence="2" id="KW-1185">Reference proteome</keyword>
<dbReference type="InterPro" id="IPR038664">
    <property type="entry name" value="Gar1/Naf1_Cbf5-bd_sf"/>
</dbReference>
<organism evidence="1 2">
    <name type="scientific">Methanocella arvoryzae (strain DSM 22066 / NBRC 105507 / MRE50)</name>
    <dbReference type="NCBI Taxonomy" id="351160"/>
    <lineage>
        <taxon>Archaea</taxon>
        <taxon>Methanobacteriati</taxon>
        <taxon>Methanobacteriota</taxon>
        <taxon>Stenosarchaea group</taxon>
        <taxon>Methanomicrobia</taxon>
        <taxon>Methanocellales</taxon>
        <taxon>Methanocellaceae</taxon>
        <taxon>Methanocella</taxon>
    </lineage>
</organism>
<evidence type="ECO:0000313" key="1">
    <source>
        <dbReference type="EMBL" id="CAJ37242.1"/>
    </source>
</evidence>
<name>Q0W301_METAR</name>
<dbReference type="InterPro" id="IPR009000">
    <property type="entry name" value="Transl_B-barrel_sf"/>
</dbReference>
<gene>
    <name evidence="1" type="ORF">RCIX2110</name>
</gene>